<organism evidence="2 3">
    <name type="scientific">Gigaspora rosea</name>
    <dbReference type="NCBI Taxonomy" id="44941"/>
    <lineage>
        <taxon>Eukaryota</taxon>
        <taxon>Fungi</taxon>
        <taxon>Fungi incertae sedis</taxon>
        <taxon>Mucoromycota</taxon>
        <taxon>Glomeromycotina</taxon>
        <taxon>Glomeromycetes</taxon>
        <taxon>Diversisporales</taxon>
        <taxon>Gigasporaceae</taxon>
        <taxon>Gigaspora</taxon>
    </lineage>
</organism>
<evidence type="ECO:0000313" key="2">
    <source>
        <dbReference type="EMBL" id="RIB25776.1"/>
    </source>
</evidence>
<dbReference type="AlphaFoldDB" id="A0A397W346"/>
<evidence type="ECO:0000256" key="1">
    <source>
        <dbReference type="SAM" id="SignalP"/>
    </source>
</evidence>
<accession>A0A397W346</accession>
<feature type="signal peptide" evidence="1">
    <location>
        <begin position="1"/>
        <end position="24"/>
    </location>
</feature>
<sequence length="128" mass="14656">MNSRSQSVLIFIIAFLLFIDSSYTAQDVNIAKRIIPQLLKVKKAGEHKMILEVRWDGTGIKNNEKVITKLHGCTPDGTLSFRRDKKKHKFSDRKTNYELAVHKKKISVQCLLEFTGDLQTNVTFGFQS</sequence>
<protein>
    <submittedName>
        <fullName evidence="2">Uncharacterized protein</fullName>
    </submittedName>
</protein>
<dbReference type="EMBL" id="QKWP01000162">
    <property type="protein sequence ID" value="RIB25776.1"/>
    <property type="molecule type" value="Genomic_DNA"/>
</dbReference>
<evidence type="ECO:0000313" key="3">
    <source>
        <dbReference type="Proteomes" id="UP000266673"/>
    </source>
</evidence>
<keyword evidence="1" id="KW-0732">Signal</keyword>
<reference evidence="2 3" key="1">
    <citation type="submission" date="2018-06" db="EMBL/GenBank/DDBJ databases">
        <title>Comparative genomics reveals the genomic features of Rhizophagus irregularis, R. cerebriforme, R. diaphanum and Gigaspora rosea, and their symbiotic lifestyle signature.</title>
        <authorList>
            <person name="Morin E."/>
            <person name="San Clemente H."/>
            <person name="Chen E.C.H."/>
            <person name="De La Providencia I."/>
            <person name="Hainaut M."/>
            <person name="Kuo A."/>
            <person name="Kohler A."/>
            <person name="Murat C."/>
            <person name="Tang N."/>
            <person name="Roy S."/>
            <person name="Loubradou J."/>
            <person name="Henrissat B."/>
            <person name="Grigoriev I.V."/>
            <person name="Corradi N."/>
            <person name="Roux C."/>
            <person name="Martin F.M."/>
        </authorList>
    </citation>
    <scope>NUCLEOTIDE SEQUENCE [LARGE SCALE GENOMIC DNA]</scope>
    <source>
        <strain evidence="2 3">DAOM 194757</strain>
    </source>
</reference>
<name>A0A397W346_9GLOM</name>
<keyword evidence="3" id="KW-1185">Reference proteome</keyword>
<dbReference type="Proteomes" id="UP000266673">
    <property type="component" value="Unassembled WGS sequence"/>
</dbReference>
<comment type="caution">
    <text evidence="2">The sequence shown here is derived from an EMBL/GenBank/DDBJ whole genome shotgun (WGS) entry which is preliminary data.</text>
</comment>
<dbReference type="OrthoDB" id="2366885at2759"/>
<gene>
    <name evidence="2" type="ORF">C2G38_2165116</name>
</gene>
<feature type="chain" id="PRO_5017402640" evidence="1">
    <location>
        <begin position="25"/>
        <end position="128"/>
    </location>
</feature>
<proteinExistence type="predicted"/>